<accession>A0ABT3QAD3</accession>
<dbReference type="Proteomes" id="UP001526446">
    <property type="component" value="Unassembled WGS sequence"/>
</dbReference>
<reference evidence="1 2" key="1">
    <citation type="submission" date="2022-11" db="EMBL/GenBank/DDBJ databases">
        <title>Genome sequencing of Acetobacter type strain.</title>
        <authorList>
            <person name="Heo J."/>
            <person name="Lee D."/>
            <person name="Han B.-H."/>
            <person name="Hong S.-B."/>
            <person name="Kwon S.-W."/>
        </authorList>
    </citation>
    <scope>NUCLEOTIDE SEQUENCE [LARGE SCALE GENOMIC DNA]</scope>
    <source>
        <strain evidence="1 2">KACC 21251</strain>
    </source>
</reference>
<dbReference type="RefSeq" id="WP_166123602.1">
    <property type="nucleotide sequence ID" value="NZ_JAPIUX010000031.1"/>
</dbReference>
<keyword evidence="2" id="KW-1185">Reference proteome</keyword>
<name>A0ABT3QAD3_9PROT</name>
<sequence>MTSDDNASVGIFWLIAEKGRSFLLTDKIKYSQAESYGDALTWGGHYEFWEQLRKNHKNNVPLWSEYEEWPRGRVIYNTKSHNFIAYADKKLLTKNGKKLLIDEFCLPNANTIFLADSHYISIRNPTIPM</sequence>
<gene>
    <name evidence="1" type="ORF">OQ252_12645</name>
</gene>
<dbReference type="EMBL" id="JAPIUX010000031">
    <property type="protein sequence ID" value="MCX2562236.1"/>
    <property type="molecule type" value="Genomic_DNA"/>
</dbReference>
<comment type="caution">
    <text evidence="1">The sequence shown here is derived from an EMBL/GenBank/DDBJ whole genome shotgun (WGS) entry which is preliminary data.</text>
</comment>
<protein>
    <submittedName>
        <fullName evidence="1">Uncharacterized protein</fullName>
    </submittedName>
</protein>
<organism evidence="1 2">
    <name type="scientific">Acetobacter farinalis</name>
    <dbReference type="NCBI Taxonomy" id="1260984"/>
    <lineage>
        <taxon>Bacteria</taxon>
        <taxon>Pseudomonadati</taxon>
        <taxon>Pseudomonadota</taxon>
        <taxon>Alphaproteobacteria</taxon>
        <taxon>Acetobacterales</taxon>
        <taxon>Acetobacteraceae</taxon>
        <taxon>Acetobacter</taxon>
    </lineage>
</organism>
<proteinExistence type="predicted"/>
<evidence type="ECO:0000313" key="2">
    <source>
        <dbReference type="Proteomes" id="UP001526446"/>
    </source>
</evidence>
<evidence type="ECO:0000313" key="1">
    <source>
        <dbReference type="EMBL" id="MCX2562236.1"/>
    </source>
</evidence>